<dbReference type="OrthoDB" id="4327079at2759"/>
<dbReference type="InterPro" id="IPR006005">
    <property type="entry name" value="Glut_synth_ssu1"/>
</dbReference>
<dbReference type="PRINTS" id="PR00419">
    <property type="entry name" value="ADXRDTASE"/>
</dbReference>
<dbReference type="STRING" id="4781.A0A0P1AMW8"/>
<evidence type="ECO:0000256" key="1">
    <source>
        <dbReference type="ARBA" id="ARBA00022605"/>
    </source>
</evidence>
<dbReference type="GO" id="GO:0016639">
    <property type="term" value="F:oxidoreductase activity, acting on the CH-NH2 group of donors, NAD or NADP as acceptor"/>
    <property type="evidence" value="ECO:0007669"/>
    <property type="project" value="InterPro"/>
</dbReference>
<dbReference type="InterPro" id="IPR009051">
    <property type="entry name" value="Helical_ferredxn"/>
</dbReference>
<dbReference type="PANTHER" id="PTHR43100:SF1">
    <property type="entry name" value="GLUTAMATE SYNTHASE [NADPH] SMALL CHAIN"/>
    <property type="match status" value="1"/>
</dbReference>
<dbReference type="AlphaFoldDB" id="A0A0P1AMW8"/>
<dbReference type="GeneID" id="36407837"/>
<proteinExistence type="predicted"/>
<dbReference type="NCBIfam" id="TIGR01317">
    <property type="entry name" value="GOGAT_sm_gam"/>
    <property type="match status" value="1"/>
</dbReference>
<keyword evidence="3" id="KW-0314">Glutamate biosynthesis</keyword>
<evidence type="ECO:0000313" key="7">
    <source>
        <dbReference type="Proteomes" id="UP000054928"/>
    </source>
</evidence>
<dbReference type="InterPro" id="IPR023753">
    <property type="entry name" value="FAD/NAD-binding_dom"/>
</dbReference>
<name>A0A0P1AMW8_PLAHL</name>
<dbReference type="InterPro" id="IPR051394">
    <property type="entry name" value="Glutamate_Synthase"/>
</dbReference>
<accession>A0A0P1AMW8</accession>
<dbReference type="EMBL" id="CCYD01000645">
    <property type="protein sequence ID" value="CEG42514.1"/>
    <property type="molecule type" value="Genomic_DNA"/>
</dbReference>
<feature type="domain" description="4Fe-4S ferredoxin-type" evidence="5">
    <location>
        <begin position="80"/>
        <end position="113"/>
    </location>
</feature>
<dbReference type="Pfam" id="PF14691">
    <property type="entry name" value="Fer4_20"/>
    <property type="match status" value="1"/>
</dbReference>
<dbReference type="RefSeq" id="XP_024578883.1">
    <property type="nucleotide sequence ID" value="XM_024728402.1"/>
</dbReference>
<protein>
    <submittedName>
        <fullName evidence="6">Glutamate synthase</fullName>
    </submittedName>
</protein>
<evidence type="ECO:0000259" key="5">
    <source>
        <dbReference type="PROSITE" id="PS51379"/>
    </source>
</evidence>
<dbReference type="Proteomes" id="UP000054928">
    <property type="component" value="Unassembled WGS sequence"/>
</dbReference>
<dbReference type="OMA" id="NRRIEQM"/>
<organism evidence="6 7">
    <name type="scientific">Plasmopara halstedii</name>
    <name type="common">Downy mildew of sunflower</name>
    <dbReference type="NCBI Taxonomy" id="4781"/>
    <lineage>
        <taxon>Eukaryota</taxon>
        <taxon>Sar</taxon>
        <taxon>Stramenopiles</taxon>
        <taxon>Oomycota</taxon>
        <taxon>Peronosporomycetes</taxon>
        <taxon>Peronosporales</taxon>
        <taxon>Peronosporaceae</taxon>
        <taxon>Plasmopara</taxon>
    </lineage>
</organism>
<dbReference type="InterPro" id="IPR017896">
    <property type="entry name" value="4Fe4S_Fe-S-bd"/>
</dbReference>
<dbReference type="PROSITE" id="PS51379">
    <property type="entry name" value="4FE4S_FER_2"/>
    <property type="match status" value="1"/>
</dbReference>
<dbReference type="Gene3D" id="3.50.50.60">
    <property type="entry name" value="FAD/NAD(P)-binding domain"/>
    <property type="match status" value="2"/>
</dbReference>
<dbReference type="SUPFAM" id="SSF51971">
    <property type="entry name" value="Nucleotide-binding domain"/>
    <property type="match status" value="1"/>
</dbReference>
<dbReference type="GO" id="GO:0051536">
    <property type="term" value="F:iron-sulfur cluster binding"/>
    <property type="evidence" value="ECO:0007669"/>
    <property type="project" value="InterPro"/>
</dbReference>
<evidence type="ECO:0000256" key="3">
    <source>
        <dbReference type="ARBA" id="ARBA00023164"/>
    </source>
</evidence>
<sequence>MHSIMRRRIPSSLSSRLASPLSRVISTKSEPVFDKRDGSKGEIDSARAFIEFKREADPYRDVAERVHDWNEINSGRRDPNERKVQAARCMDCGTPFCQTNTGCPVNNLIPEWNELVFRDEWKEASDRLHKTNNFPEFTGRVCPAPCEAACVAGLVDDPVTIKNTEYAIVDRAFEEGWIVPRIPRRNGLRVAVVGSGPAGLAAADQLNQKGYFVTVYEREDRIGGLLMYGIPNMKLDKKTVNRRINLLQQEGINFVTNAEIGVTTSIEQLQGENDAIVLALGSTVPRDVDIPGRHLKGIHFAMEFLTKNQKRLMLTVDGKLQSGWNREFVTAEGRDVVVIGGGDTGTDCIATSMRQRCKSVVNLEHNPEPPAQRSPENPWPEYPRIYGVDYGHAEVRSVFGEDPRKYSRITKEFKGNDKDEVTHVVTILGEKDPKTNIITEISGTEEKIPCDLVLFAMGFLHPDQKIAETLGLEVDQRRNIRAAYGDYQTSVEGIFAAGDCRRGQSLVVWAINEGRGAADAVEKYFLHEGFQPEVRVKSSKCNIMSAVKRPSAVLKLHATRDIERMDIAFNKTKRRYVDNSGAFKKFESVYLSKCADIRHIYAARKIKLRQRTRLSELTSMIPRHAFSCTDSHIASEVTLKAAVAHIHLTNTFQPVQTVNLAATTQSELL</sequence>
<evidence type="ECO:0000256" key="2">
    <source>
        <dbReference type="ARBA" id="ARBA00023002"/>
    </source>
</evidence>
<dbReference type="Pfam" id="PF07992">
    <property type="entry name" value="Pyr_redox_2"/>
    <property type="match status" value="1"/>
</dbReference>
<dbReference type="InterPro" id="IPR036188">
    <property type="entry name" value="FAD/NAD-bd_sf"/>
</dbReference>
<dbReference type="GO" id="GO:0006537">
    <property type="term" value="P:glutamate biosynthetic process"/>
    <property type="evidence" value="ECO:0007669"/>
    <property type="project" value="UniProtKB-KW"/>
</dbReference>
<comment type="pathway">
    <text evidence="4">Amino-acid biosynthesis.</text>
</comment>
<evidence type="ECO:0000256" key="4">
    <source>
        <dbReference type="ARBA" id="ARBA00029440"/>
    </source>
</evidence>
<keyword evidence="1" id="KW-0028">Amino-acid biosynthesis</keyword>
<evidence type="ECO:0000313" key="6">
    <source>
        <dbReference type="EMBL" id="CEG42514.1"/>
    </source>
</evidence>
<dbReference type="PANTHER" id="PTHR43100">
    <property type="entry name" value="GLUTAMATE SYNTHASE [NADPH] SMALL CHAIN"/>
    <property type="match status" value="1"/>
</dbReference>
<reference evidence="7" key="1">
    <citation type="submission" date="2014-09" db="EMBL/GenBank/DDBJ databases">
        <authorList>
            <person name="Sharma Rahul"/>
            <person name="Thines Marco"/>
        </authorList>
    </citation>
    <scope>NUCLEOTIDE SEQUENCE [LARGE SCALE GENOMIC DNA]</scope>
</reference>
<dbReference type="InterPro" id="IPR028261">
    <property type="entry name" value="DPD_II"/>
</dbReference>
<dbReference type="SUPFAM" id="SSF46548">
    <property type="entry name" value="alpha-helical ferredoxin"/>
    <property type="match status" value="1"/>
</dbReference>
<keyword evidence="2" id="KW-0560">Oxidoreductase</keyword>
<keyword evidence="7" id="KW-1185">Reference proteome</keyword>
<dbReference type="Gene3D" id="1.10.1060.10">
    <property type="entry name" value="Alpha-helical ferredoxin"/>
    <property type="match status" value="1"/>
</dbReference>